<feature type="compositionally biased region" description="Basic and acidic residues" evidence="1">
    <location>
        <begin position="40"/>
        <end position="55"/>
    </location>
</feature>
<name>A0A8K0RW51_9HYPO</name>
<keyword evidence="3" id="KW-1185">Reference proteome</keyword>
<sequence>MMSGVRIEMKLLMGSYVKICPTKSEPPRRMQLNHVSDLIPENRNRKQSHHEENRPRRVAISGRRRKRPSCVMSSVRFVPIPSFSSSLSTSLLLLLPLLFIMDLQIGFSIQRGGERYIVPHYLVMPLNMVDQTGRPLSLKPFQGLGYLLR</sequence>
<proteinExistence type="predicted"/>
<feature type="region of interest" description="Disordered" evidence="1">
    <location>
        <begin position="24"/>
        <end position="65"/>
    </location>
</feature>
<dbReference type="Proteomes" id="UP000813427">
    <property type="component" value="Unassembled WGS sequence"/>
</dbReference>
<accession>A0A8K0RW51</accession>
<gene>
    <name evidence="2" type="ORF">BKA59DRAFT_208866</name>
</gene>
<evidence type="ECO:0000313" key="2">
    <source>
        <dbReference type="EMBL" id="KAH7241673.1"/>
    </source>
</evidence>
<protein>
    <submittedName>
        <fullName evidence="2">Uncharacterized protein</fullName>
    </submittedName>
</protein>
<reference evidence="2" key="1">
    <citation type="journal article" date="2021" name="Nat. Commun.">
        <title>Genetic determinants of endophytism in the Arabidopsis root mycobiome.</title>
        <authorList>
            <person name="Mesny F."/>
            <person name="Miyauchi S."/>
            <person name="Thiergart T."/>
            <person name="Pickel B."/>
            <person name="Atanasova L."/>
            <person name="Karlsson M."/>
            <person name="Huettel B."/>
            <person name="Barry K.W."/>
            <person name="Haridas S."/>
            <person name="Chen C."/>
            <person name="Bauer D."/>
            <person name="Andreopoulos W."/>
            <person name="Pangilinan J."/>
            <person name="LaButti K."/>
            <person name="Riley R."/>
            <person name="Lipzen A."/>
            <person name="Clum A."/>
            <person name="Drula E."/>
            <person name="Henrissat B."/>
            <person name="Kohler A."/>
            <person name="Grigoriev I.V."/>
            <person name="Martin F.M."/>
            <person name="Hacquard S."/>
        </authorList>
    </citation>
    <scope>NUCLEOTIDE SEQUENCE</scope>
    <source>
        <strain evidence="2">MPI-SDFR-AT-0068</strain>
    </source>
</reference>
<dbReference type="AlphaFoldDB" id="A0A8K0RW51"/>
<comment type="caution">
    <text evidence="2">The sequence shown here is derived from an EMBL/GenBank/DDBJ whole genome shotgun (WGS) entry which is preliminary data.</text>
</comment>
<organism evidence="2 3">
    <name type="scientific">Fusarium tricinctum</name>
    <dbReference type="NCBI Taxonomy" id="61284"/>
    <lineage>
        <taxon>Eukaryota</taxon>
        <taxon>Fungi</taxon>
        <taxon>Dikarya</taxon>
        <taxon>Ascomycota</taxon>
        <taxon>Pezizomycotina</taxon>
        <taxon>Sordariomycetes</taxon>
        <taxon>Hypocreomycetidae</taxon>
        <taxon>Hypocreales</taxon>
        <taxon>Nectriaceae</taxon>
        <taxon>Fusarium</taxon>
        <taxon>Fusarium tricinctum species complex</taxon>
    </lineage>
</organism>
<evidence type="ECO:0000313" key="3">
    <source>
        <dbReference type="Proteomes" id="UP000813427"/>
    </source>
</evidence>
<evidence type="ECO:0000256" key="1">
    <source>
        <dbReference type="SAM" id="MobiDB-lite"/>
    </source>
</evidence>
<dbReference type="EMBL" id="JAGPXF010000005">
    <property type="protein sequence ID" value="KAH7241673.1"/>
    <property type="molecule type" value="Genomic_DNA"/>
</dbReference>